<organism evidence="7 8">
    <name type="scientific">Agromyces tardus</name>
    <dbReference type="NCBI Taxonomy" id="2583849"/>
    <lineage>
        <taxon>Bacteria</taxon>
        <taxon>Bacillati</taxon>
        <taxon>Actinomycetota</taxon>
        <taxon>Actinomycetes</taxon>
        <taxon>Micrococcales</taxon>
        <taxon>Microbacteriaceae</taxon>
        <taxon>Agromyces</taxon>
    </lineage>
</organism>
<keyword evidence="1" id="KW-0678">Repressor</keyword>
<dbReference type="PANTHER" id="PTHR30055:SF234">
    <property type="entry name" value="HTH-TYPE TRANSCRIPTIONAL REGULATOR BETI"/>
    <property type="match status" value="1"/>
</dbReference>
<dbReference type="PRINTS" id="PR00455">
    <property type="entry name" value="HTHTETR"/>
</dbReference>
<dbReference type="InterPro" id="IPR001647">
    <property type="entry name" value="HTH_TetR"/>
</dbReference>
<evidence type="ECO:0000259" key="6">
    <source>
        <dbReference type="PROSITE" id="PS50977"/>
    </source>
</evidence>
<dbReference type="Pfam" id="PF00440">
    <property type="entry name" value="TetR_N"/>
    <property type="match status" value="1"/>
</dbReference>
<dbReference type="PANTHER" id="PTHR30055">
    <property type="entry name" value="HTH-TYPE TRANSCRIPTIONAL REGULATOR RUTR"/>
    <property type="match status" value="1"/>
</dbReference>
<dbReference type="RefSeq" id="WP_122937876.1">
    <property type="nucleotide sequence ID" value="NZ_JBHSNT010000053.1"/>
</dbReference>
<dbReference type="InterPro" id="IPR023772">
    <property type="entry name" value="DNA-bd_HTH_TetR-type_CS"/>
</dbReference>
<dbReference type="AlphaFoldDB" id="A0A3M8A440"/>
<evidence type="ECO:0000313" key="7">
    <source>
        <dbReference type="EMBL" id="RNB45964.1"/>
    </source>
</evidence>
<dbReference type="EMBL" id="RHHB01000039">
    <property type="protein sequence ID" value="RNB45964.1"/>
    <property type="molecule type" value="Genomic_DNA"/>
</dbReference>
<dbReference type="InterPro" id="IPR036271">
    <property type="entry name" value="Tet_transcr_reg_TetR-rel_C_sf"/>
</dbReference>
<dbReference type="PROSITE" id="PS01081">
    <property type="entry name" value="HTH_TETR_1"/>
    <property type="match status" value="1"/>
</dbReference>
<protein>
    <submittedName>
        <fullName evidence="7">TetR/AcrR family transcriptional regulator</fullName>
    </submittedName>
</protein>
<name>A0A3M8A440_9MICO</name>
<keyword evidence="3 5" id="KW-0238">DNA-binding</keyword>
<dbReference type="GO" id="GO:0000976">
    <property type="term" value="F:transcription cis-regulatory region binding"/>
    <property type="evidence" value="ECO:0007669"/>
    <property type="project" value="TreeGrafter"/>
</dbReference>
<keyword evidence="2" id="KW-0805">Transcription regulation</keyword>
<dbReference type="PROSITE" id="PS50977">
    <property type="entry name" value="HTH_TETR_2"/>
    <property type="match status" value="1"/>
</dbReference>
<feature type="DNA-binding region" description="H-T-H motif" evidence="5">
    <location>
        <begin position="33"/>
        <end position="52"/>
    </location>
</feature>
<evidence type="ECO:0000256" key="2">
    <source>
        <dbReference type="ARBA" id="ARBA00023015"/>
    </source>
</evidence>
<reference evidence="7 8" key="1">
    <citation type="submission" date="2018-10" db="EMBL/GenBank/DDBJ databases">
        <title>Isolation, diversity and antibacterial activity of antinobacteria from the wheat rhizosphere soil.</title>
        <authorList>
            <person name="Sun T."/>
        </authorList>
    </citation>
    <scope>NUCLEOTIDE SEQUENCE [LARGE SCALE GENOMIC DNA]</scope>
    <source>
        <strain evidence="7 8">SJ-23</strain>
    </source>
</reference>
<dbReference type="Pfam" id="PF13977">
    <property type="entry name" value="TetR_C_6"/>
    <property type="match status" value="1"/>
</dbReference>
<evidence type="ECO:0000313" key="8">
    <source>
        <dbReference type="Proteomes" id="UP000275048"/>
    </source>
</evidence>
<dbReference type="InterPro" id="IPR050109">
    <property type="entry name" value="HTH-type_TetR-like_transc_reg"/>
</dbReference>
<proteinExistence type="predicted"/>
<dbReference type="SUPFAM" id="SSF48498">
    <property type="entry name" value="Tetracyclin repressor-like, C-terminal domain"/>
    <property type="match status" value="1"/>
</dbReference>
<gene>
    <name evidence="7" type="ORF">EDM22_14910</name>
</gene>
<dbReference type="InterPro" id="IPR039538">
    <property type="entry name" value="BetI_C"/>
</dbReference>
<feature type="domain" description="HTH tetR-type" evidence="6">
    <location>
        <begin position="10"/>
        <end position="70"/>
    </location>
</feature>
<comment type="caution">
    <text evidence="7">The sequence shown here is derived from an EMBL/GenBank/DDBJ whole genome shotgun (WGS) entry which is preliminary data.</text>
</comment>
<dbReference type="Gene3D" id="1.10.357.10">
    <property type="entry name" value="Tetracycline Repressor, domain 2"/>
    <property type="match status" value="1"/>
</dbReference>
<dbReference type="SUPFAM" id="SSF46689">
    <property type="entry name" value="Homeodomain-like"/>
    <property type="match status" value="1"/>
</dbReference>
<keyword evidence="4" id="KW-0804">Transcription</keyword>
<evidence type="ECO:0000256" key="5">
    <source>
        <dbReference type="PROSITE-ProRule" id="PRU00335"/>
    </source>
</evidence>
<dbReference type="Proteomes" id="UP000275048">
    <property type="component" value="Unassembled WGS sequence"/>
</dbReference>
<dbReference type="OrthoDB" id="5242390at2"/>
<dbReference type="GO" id="GO:0003700">
    <property type="term" value="F:DNA-binding transcription factor activity"/>
    <property type="evidence" value="ECO:0007669"/>
    <property type="project" value="TreeGrafter"/>
</dbReference>
<keyword evidence="8" id="KW-1185">Reference proteome</keyword>
<accession>A0A3M8A440</accession>
<evidence type="ECO:0000256" key="4">
    <source>
        <dbReference type="ARBA" id="ARBA00023163"/>
    </source>
</evidence>
<evidence type="ECO:0000256" key="3">
    <source>
        <dbReference type="ARBA" id="ARBA00023125"/>
    </source>
</evidence>
<evidence type="ECO:0000256" key="1">
    <source>
        <dbReference type="ARBA" id="ARBA00022491"/>
    </source>
</evidence>
<dbReference type="InterPro" id="IPR009057">
    <property type="entry name" value="Homeodomain-like_sf"/>
</dbReference>
<sequence length="197" mass="21120">MPKVTEAYRDARRDEIAAAALRCFAAKGFHRTSMADIIAESGLSAGAIYGHFESKEALLSTVAARILSARGNELDALSGDHPLAPGEVVAALIAGIRSEPFDATGLLLQVWAEAAINPELREVLQGVLMRARATIRPHVLAWAELHPEHSGDDPHGYADRVIPVLMGLLPGFIVQRAVIDDFDADAYVATIPALLPR</sequence>